<feature type="non-terminal residue" evidence="2">
    <location>
        <position position="1"/>
    </location>
</feature>
<evidence type="ECO:0000313" key="2">
    <source>
        <dbReference type="EMBL" id="BAT12623.1"/>
    </source>
</evidence>
<reference evidence="2 3" key="2">
    <citation type="journal article" date="2013" name="Plant Cell Physiol.">
        <title>Rice Annotation Project Database (RAP-DB): an integrative and interactive database for rice genomics.</title>
        <authorList>
            <person name="Sakai H."/>
            <person name="Lee S.S."/>
            <person name="Tanaka T."/>
            <person name="Numa H."/>
            <person name="Kim J."/>
            <person name="Kawahara Y."/>
            <person name="Wakimoto H."/>
            <person name="Yang C.C."/>
            <person name="Iwamoto M."/>
            <person name="Abe T."/>
            <person name="Yamada Y."/>
            <person name="Muto A."/>
            <person name="Inokuchi H."/>
            <person name="Ikemura T."/>
            <person name="Matsumoto T."/>
            <person name="Sasaki T."/>
            <person name="Itoh T."/>
        </authorList>
    </citation>
    <scope>NUCLEOTIDE SEQUENCE [LARGE SCALE GENOMIC DNA]</scope>
    <source>
        <strain evidence="3">cv. Nipponbare</strain>
    </source>
</reference>
<protein>
    <submittedName>
        <fullName evidence="2">Os11g0141800 protein</fullName>
    </submittedName>
</protein>
<evidence type="ECO:0000256" key="1">
    <source>
        <dbReference type="SAM" id="MobiDB-lite"/>
    </source>
</evidence>
<feature type="compositionally biased region" description="Gly residues" evidence="1">
    <location>
        <begin position="93"/>
        <end position="103"/>
    </location>
</feature>
<gene>
    <name evidence="2" type="ordered locus">Os11g0141800</name>
    <name evidence="2" type="ORF">OSNPB_110141800</name>
</gene>
<keyword evidence="3" id="KW-1185">Reference proteome</keyword>
<name>A0A0P0XZ77_ORYSJ</name>
<dbReference type="InParanoid" id="A0A0P0XZ77"/>
<dbReference type="PaxDb" id="39947-A0A0P0XZ77"/>
<sequence>PRPPLRQIRAIRWEGRRRQGARGEPVAAAARRPDGRRRRHPPLHQIRPEGRQWCLRSTRSGREGSQRRQEGWQQQVAWLTGGGGDDLPSARSGGRGGNGGGGALPSAKSGEE</sequence>
<reference evidence="3" key="1">
    <citation type="journal article" date="2005" name="Nature">
        <title>The map-based sequence of the rice genome.</title>
        <authorList>
            <consortium name="International rice genome sequencing project (IRGSP)"/>
            <person name="Matsumoto T."/>
            <person name="Wu J."/>
            <person name="Kanamori H."/>
            <person name="Katayose Y."/>
            <person name="Fujisawa M."/>
            <person name="Namiki N."/>
            <person name="Mizuno H."/>
            <person name="Yamamoto K."/>
            <person name="Antonio B.A."/>
            <person name="Baba T."/>
            <person name="Sakata K."/>
            <person name="Nagamura Y."/>
            <person name="Aoki H."/>
            <person name="Arikawa K."/>
            <person name="Arita K."/>
            <person name="Bito T."/>
            <person name="Chiden Y."/>
            <person name="Fujitsuka N."/>
            <person name="Fukunaka R."/>
            <person name="Hamada M."/>
            <person name="Harada C."/>
            <person name="Hayashi A."/>
            <person name="Hijishita S."/>
            <person name="Honda M."/>
            <person name="Hosokawa S."/>
            <person name="Ichikawa Y."/>
            <person name="Idonuma A."/>
            <person name="Iijima M."/>
            <person name="Ikeda M."/>
            <person name="Ikeno M."/>
            <person name="Ito K."/>
            <person name="Ito S."/>
            <person name="Ito T."/>
            <person name="Ito Y."/>
            <person name="Ito Y."/>
            <person name="Iwabuchi A."/>
            <person name="Kamiya K."/>
            <person name="Karasawa W."/>
            <person name="Kurita K."/>
            <person name="Katagiri S."/>
            <person name="Kikuta A."/>
            <person name="Kobayashi H."/>
            <person name="Kobayashi N."/>
            <person name="Machita K."/>
            <person name="Maehara T."/>
            <person name="Masukawa M."/>
            <person name="Mizubayashi T."/>
            <person name="Mukai Y."/>
            <person name="Nagasaki H."/>
            <person name="Nagata Y."/>
            <person name="Naito S."/>
            <person name="Nakashima M."/>
            <person name="Nakama Y."/>
            <person name="Nakamichi Y."/>
            <person name="Nakamura M."/>
            <person name="Meguro A."/>
            <person name="Negishi M."/>
            <person name="Ohta I."/>
            <person name="Ohta T."/>
            <person name="Okamoto M."/>
            <person name="Ono N."/>
            <person name="Saji S."/>
            <person name="Sakaguchi M."/>
            <person name="Sakai K."/>
            <person name="Shibata M."/>
            <person name="Shimokawa T."/>
            <person name="Song J."/>
            <person name="Takazaki Y."/>
            <person name="Terasawa K."/>
            <person name="Tsugane M."/>
            <person name="Tsuji K."/>
            <person name="Ueda S."/>
            <person name="Waki K."/>
            <person name="Yamagata H."/>
            <person name="Yamamoto M."/>
            <person name="Yamamoto S."/>
            <person name="Yamane H."/>
            <person name="Yoshiki S."/>
            <person name="Yoshihara R."/>
            <person name="Yukawa K."/>
            <person name="Zhong H."/>
            <person name="Yano M."/>
            <person name="Yuan Q."/>
            <person name="Ouyang S."/>
            <person name="Liu J."/>
            <person name="Jones K.M."/>
            <person name="Gansberger K."/>
            <person name="Moffat K."/>
            <person name="Hill J."/>
            <person name="Bera J."/>
            <person name="Fadrosh D."/>
            <person name="Jin S."/>
            <person name="Johri S."/>
            <person name="Kim M."/>
            <person name="Overton L."/>
            <person name="Reardon M."/>
            <person name="Tsitrin T."/>
            <person name="Vuong H."/>
            <person name="Weaver B."/>
            <person name="Ciecko A."/>
            <person name="Tallon L."/>
            <person name="Jackson J."/>
            <person name="Pai G."/>
            <person name="Aken S.V."/>
            <person name="Utterback T."/>
            <person name="Reidmuller S."/>
            <person name="Feldblyum T."/>
            <person name="Hsiao J."/>
            <person name="Zismann V."/>
            <person name="Iobst S."/>
            <person name="de Vazeille A.R."/>
            <person name="Buell C.R."/>
            <person name="Ying K."/>
            <person name="Li Y."/>
            <person name="Lu T."/>
            <person name="Huang Y."/>
            <person name="Zhao Q."/>
            <person name="Feng Q."/>
            <person name="Zhang L."/>
            <person name="Zhu J."/>
            <person name="Weng Q."/>
            <person name="Mu J."/>
            <person name="Lu Y."/>
            <person name="Fan D."/>
            <person name="Liu Y."/>
            <person name="Guan J."/>
            <person name="Zhang Y."/>
            <person name="Yu S."/>
            <person name="Liu X."/>
            <person name="Zhang Y."/>
            <person name="Hong G."/>
            <person name="Han B."/>
            <person name="Choisne N."/>
            <person name="Demange N."/>
            <person name="Orjeda G."/>
            <person name="Samain S."/>
            <person name="Cattolico L."/>
            <person name="Pelletier E."/>
            <person name="Couloux A."/>
            <person name="Segurens B."/>
            <person name="Wincker P."/>
            <person name="D'Hont A."/>
            <person name="Scarpelli C."/>
            <person name="Weissenbach J."/>
            <person name="Salanoubat M."/>
            <person name="Quetier F."/>
            <person name="Yu Y."/>
            <person name="Kim H.R."/>
            <person name="Rambo T."/>
            <person name="Currie J."/>
            <person name="Collura K."/>
            <person name="Luo M."/>
            <person name="Yang T."/>
            <person name="Ammiraju J.S.S."/>
            <person name="Engler F."/>
            <person name="Soderlund C."/>
            <person name="Wing R.A."/>
            <person name="Palmer L.E."/>
            <person name="de la Bastide M."/>
            <person name="Spiegel L."/>
            <person name="Nascimento L."/>
            <person name="Zutavern T."/>
            <person name="O'Shaughnessy A."/>
            <person name="Dike S."/>
            <person name="Dedhia N."/>
            <person name="Preston R."/>
            <person name="Balija V."/>
            <person name="McCombie W.R."/>
            <person name="Chow T."/>
            <person name="Chen H."/>
            <person name="Chung M."/>
            <person name="Chen C."/>
            <person name="Shaw J."/>
            <person name="Wu H."/>
            <person name="Hsiao K."/>
            <person name="Chao Y."/>
            <person name="Chu M."/>
            <person name="Cheng C."/>
            <person name="Hour A."/>
            <person name="Lee P."/>
            <person name="Lin S."/>
            <person name="Lin Y."/>
            <person name="Liou J."/>
            <person name="Liu S."/>
            <person name="Hsing Y."/>
            <person name="Raghuvanshi S."/>
            <person name="Mohanty A."/>
            <person name="Bharti A.K."/>
            <person name="Gaur A."/>
            <person name="Gupta V."/>
            <person name="Kumar D."/>
            <person name="Ravi V."/>
            <person name="Vij S."/>
            <person name="Kapur A."/>
            <person name="Khurana P."/>
            <person name="Khurana P."/>
            <person name="Khurana J.P."/>
            <person name="Tyagi A.K."/>
            <person name="Gaikwad K."/>
            <person name="Singh A."/>
            <person name="Dalal V."/>
            <person name="Srivastava S."/>
            <person name="Dixit A."/>
            <person name="Pal A.K."/>
            <person name="Ghazi I.A."/>
            <person name="Yadav M."/>
            <person name="Pandit A."/>
            <person name="Bhargava A."/>
            <person name="Sureshbabu K."/>
            <person name="Batra K."/>
            <person name="Sharma T.R."/>
            <person name="Mohapatra T."/>
            <person name="Singh N.K."/>
            <person name="Messing J."/>
            <person name="Nelson A.B."/>
            <person name="Fuks G."/>
            <person name="Kavchok S."/>
            <person name="Keizer G."/>
            <person name="Linton E."/>
            <person name="Llaca V."/>
            <person name="Song R."/>
            <person name="Tanyolac B."/>
            <person name="Young S."/>
            <person name="Ho-Il K."/>
            <person name="Hahn J.H."/>
            <person name="Sangsakoo G."/>
            <person name="Vanavichit A."/>
            <person name="de Mattos Luiz.A.T."/>
            <person name="Zimmer P.D."/>
            <person name="Malone G."/>
            <person name="Dellagostin O."/>
            <person name="de Oliveira A.C."/>
            <person name="Bevan M."/>
            <person name="Bancroft I."/>
            <person name="Minx P."/>
            <person name="Cordum H."/>
            <person name="Wilson R."/>
            <person name="Cheng Z."/>
            <person name="Jin W."/>
            <person name="Jiang J."/>
            <person name="Leong S.A."/>
            <person name="Iwama H."/>
            <person name="Gojobori T."/>
            <person name="Itoh T."/>
            <person name="Niimura Y."/>
            <person name="Fujii Y."/>
            <person name="Habara T."/>
            <person name="Sakai H."/>
            <person name="Sato Y."/>
            <person name="Wilson G."/>
            <person name="Kumar K."/>
            <person name="McCouch S."/>
            <person name="Juretic N."/>
            <person name="Hoen D."/>
            <person name="Wright S."/>
            <person name="Bruskiewich R."/>
            <person name="Bureau T."/>
            <person name="Miyao A."/>
            <person name="Hirochika H."/>
            <person name="Nishikawa T."/>
            <person name="Kadowaki K."/>
            <person name="Sugiura M."/>
            <person name="Burr B."/>
            <person name="Sasaki T."/>
        </authorList>
    </citation>
    <scope>NUCLEOTIDE SEQUENCE [LARGE SCALE GENOMIC DNA]</scope>
    <source>
        <strain evidence="3">cv. Nipponbare</strain>
    </source>
</reference>
<organism evidence="2 3">
    <name type="scientific">Oryza sativa subsp. japonica</name>
    <name type="common">Rice</name>
    <dbReference type="NCBI Taxonomy" id="39947"/>
    <lineage>
        <taxon>Eukaryota</taxon>
        <taxon>Viridiplantae</taxon>
        <taxon>Streptophyta</taxon>
        <taxon>Embryophyta</taxon>
        <taxon>Tracheophyta</taxon>
        <taxon>Spermatophyta</taxon>
        <taxon>Magnoliopsida</taxon>
        <taxon>Liliopsida</taxon>
        <taxon>Poales</taxon>
        <taxon>Poaceae</taxon>
        <taxon>BOP clade</taxon>
        <taxon>Oryzoideae</taxon>
        <taxon>Oryzeae</taxon>
        <taxon>Oryzinae</taxon>
        <taxon>Oryza</taxon>
        <taxon>Oryza sativa</taxon>
    </lineage>
</organism>
<accession>A0A0P0XZ77</accession>
<feature type="region of interest" description="Disordered" evidence="1">
    <location>
        <begin position="1"/>
        <end position="112"/>
    </location>
</feature>
<dbReference type="EMBL" id="AP014967">
    <property type="protein sequence ID" value="BAT12623.1"/>
    <property type="molecule type" value="Genomic_DNA"/>
</dbReference>
<dbReference type="Gramene" id="Os11t0141800-01">
    <property type="protein sequence ID" value="Os11t0141800-01"/>
    <property type="gene ID" value="Os11g0141800"/>
</dbReference>
<evidence type="ECO:0000313" key="3">
    <source>
        <dbReference type="Proteomes" id="UP000059680"/>
    </source>
</evidence>
<feature type="compositionally biased region" description="Basic and acidic residues" evidence="1">
    <location>
        <begin position="60"/>
        <end position="70"/>
    </location>
</feature>
<reference evidence="2 3" key="3">
    <citation type="journal article" date="2013" name="Rice">
        <title>Improvement of the Oryza sativa Nipponbare reference genome using next generation sequence and optical map data.</title>
        <authorList>
            <person name="Kawahara Y."/>
            <person name="de la Bastide M."/>
            <person name="Hamilton J.P."/>
            <person name="Kanamori H."/>
            <person name="McCombie W.R."/>
            <person name="Ouyang S."/>
            <person name="Schwartz D.C."/>
            <person name="Tanaka T."/>
            <person name="Wu J."/>
            <person name="Zhou S."/>
            <person name="Childs K.L."/>
            <person name="Davidson R.M."/>
            <person name="Lin H."/>
            <person name="Quesada-Ocampo L."/>
            <person name="Vaillancourt B."/>
            <person name="Sakai H."/>
            <person name="Lee S.S."/>
            <person name="Kim J."/>
            <person name="Numa H."/>
            <person name="Itoh T."/>
            <person name="Buell C.R."/>
            <person name="Matsumoto T."/>
        </authorList>
    </citation>
    <scope>NUCLEOTIDE SEQUENCE [LARGE SCALE GENOMIC DNA]</scope>
    <source>
        <strain evidence="3">cv. Nipponbare</strain>
    </source>
</reference>
<proteinExistence type="predicted"/>
<dbReference type="AlphaFoldDB" id="A0A0P0XZ77"/>
<dbReference type="Proteomes" id="UP000059680">
    <property type="component" value="Chromosome 11"/>
</dbReference>